<evidence type="ECO:0000313" key="2">
    <source>
        <dbReference type="EMBL" id="EGZ19708.1"/>
    </source>
</evidence>
<dbReference type="RefSeq" id="XP_009522425.1">
    <property type="nucleotide sequence ID" value="XM_009524130.1"/>
</dbReference>
<organism evidence="2 3">
    <name type="scientific">Phytophthora sojae (strain P6497)</name>
    <name type="common">Soybean stem and root rot agent</name>
    <name type="synonym">Phytophthora megasperma f. sp. glycines</name>
    <dbReference type="NCBI Taxonomy" id="1094619"/>
    <lineage>
        <taxon>Eukaryota</taxon>
        <taxon>Sar</taxon>
        <taxon>Stramenopiles</taxon>
        <taxon>Oomycota</taxon>
        <taxon>Peronosporomycetes</taxon>
        <taxon>Peronosporales</taxon>
        <taxon>Peronosporaceae</taxon>
        <taxon>Phytophthora</taxon>
    </lineage>
</organism>
<feature type="region of interest" description="Disordered" evidence="1">
    <location>
        <begin position="1"/>
        <end position="21"/>
    </location>
</feature>
<keyword evidence="3" id="KW-1185">Reference proteome</keyword>
<feature type="region of interest" description="Disordered" evidence="1">
    <location>
        <begin position="111"/>
        <end position="136"/>
    </location>
</feature>
<feature type="compositionally biased region" description="Basic residues" evidence="1">
    <location>
        <begin position="10"/>
        <end position="21"/>
    </location>
</feature>
<dbReference type="Proteomes" id="UP000002640">
    <property type="component" value="Unassembled WGS sequence"/>
</dbReference>
<dbReference type="KEGG" id="psoj:PHYSODRAFT_254796"/>
<feature type="compositionally biased region" description="Basic and acidic residues" evidence="1">
    <location>
        <begin position="115"/>
        <end position="126"/>
    </location>
</feature>
<reference evidence="2 3" key="1">
    <citation type="journal article" date="2006" name="Science">
        <title>Phytophthora genome sequences uncover evolutionary origins and mechanisms of pathogenesis.</title>
        <authorList>
            <person name="Tyler B.M."/>
            <person name="Tripathy S."/>
            <person name="Zhang X."/>
            <person name="Dehal P."/>
            <person name="Jiang R.H."/>
            <person name="Aerts A."/>
            <person name="Arredondo F.D."/>
            <person name="Baxter L."/>
            <person name="Bensasson D."/>
            <person name="Beynon J.L."/>
            <person name="Chapman J."/>
            <person name="Damasceno C.M."/>
            <person name="Dorrance A.E."/>
            <person name="Dou D."/>
            <person name="Dickerman A.W."/>
            <person name="Dubchak I.L."/>
            <person name="Garbelotto M."/>
            <person name="Gijzen M."/>
            <person name="Gordon S.G."/>
            <person name="Govers F."/>
            <person name="Grunwald N.J."/>
            <person name="Huang W."/>
            <person name="Ivors K.L."/>
            <person name="Jones R.W."/>
            <person name="Kamoun S."/>
            <person name="Krampis K."/>
            <person name="Lamour K.H."/>
            <person name="Lee M.K."/>
            <person name="McDonald W.H."/>
            <person name="Medina M."/>
            <person name="Meijer H.J."/>
            <person name="Nordberg E.K."/>
            <person name="Maclean D.J."/>
            <person name="Ospina-Giraldo M.D."/>
            <person name="Morris P.F."/>
            <person name="Phuntumart V."/>
            <person name="Putnam N.H."/>
            <person name="Rash S."/>
            <person name="Rose J.K."/>
            <person name="Sakihama Y."/>
            <person name="Salamov A.A."/>
            <person name="Savidor A."/>
            <person name="Scheuring C.F."/>
            <person name="Smith B.M."/>
            <person name="Sobral B.W."/>
            <person name="Terry A."/>
            <person name="Torto-Alalibo T.A."/>
            <person name="Win J."/>
            <person name="Xu Z."/>
            <person name="Zhang H."/>
            <person name="Grigoriev I.V."/>
            <person name="Rokhsar D.S."/>
            <person name="Boore J.L."/>
        </authorList>
    </citation>
    <scope>NUCLEOTIDE SEQUENCE [LARGE SCALE GENOMIC DNA]</scope>
    <source>
        <strain evidence="2 3">P6497</strain>
    </source>
</reference>
<evidence type="ECO:0000256" key="1">
    <source>
        <dbReference type="SAM" id="MobiDB-lite"/>
    </source>
</evidence>
<dbReference type="InParanoid" id="G4Z853"/>
<sequence length="233" mass="23867">MTEPQDTKGKRQQKPGHVHGHQAHGCAVLVPGHGLVGPVLAPERMARVMALAPKPQAPKTATTTGTAEDRGTECVEGGGGTKCVVDGVETKCVKDGGGAKFVEVGGDAKCAQGQRRGEGRTPDKKPAPGCHPFGAHPLTLDDTCAKQGQVDEEGVQDGGQNRSSSTRAATALVNADDCELSIPGEAMPTSSWGGGGRGISLLLVVPPLLHGGATLFTGVADLLEDRVLTKDTE</sequence>
<protein>
    <submittedName>
        <fullName evidence="2">Uncharacterized protein</fullName>
    </submittedName>
</protein>
<dbReference type="EMBL" id="JH159153">
    <property type="protein sequence ID" value="EGZ19708.1"/>
    <property type="molecule type" value="Genomic_DNA"/>
</dbReference>
<evidence type="ECO:0000313" key="3">
    <source>
        <dbReference type="Proteomes" id="UP000002640"/>
    </source>
</evidence>
<dbReference type="AlphaFoldDB" id="G4Z853"/>
<proteinExistence type="predicted"/>
<dbReference type="GeneID" id="20638540"/>
<gene>
    <name evidence="2" type="ORF">PHYSODRAFT_254796</name>
</gene>
<accession>G4Z853</accession>
<name>G4Z853_PHYSP</name>